<name>A0A7W6J6J6_9HYPH</name>
<keyword evidence="4" id="KW-1185">Reference proteome</keyword>
<feature type="transmembrane region" description="Helical" evidence="2">
    <location>
        <begin position="12"/>
        <end position="29"/>
    </location>
</feature>
<dbReference type="RefSeq" id="WP_382341789.1">
    <property type="nucleotide sequence ID" value="NZ_JACIEZ010000005.1"/>
</dbReference>
<evidence type="ECO:0000256" key="1">
    <source>
        <dbReference type="SAM" id="MobiDB-lite"/>
    </source>
</evidence>
<feature type="compositionally biased region" description="Basic and acidic residues" evidence="1">
    <location>
        <begin position="121"/>
        <end position="131"/>
    </location>
</feature>
<comment type="caution">
    <text evidence="3">The sequence shown here is derived from an EMBL/GenBank/DDBJ whole genome shotgun (WGS) entry which is preliminary data.</text>
</comment>
<evidence type="ECO:0000313" key="4">
    <source>
        <dbReference type="Proteomes" id="UP000528286"/>
    </source>
</evidence>
<feature type="region of interest" description="Disordered" evidence="1">
    <location>
        <begin position="103"/>
        <end position="131"/>
    </location>
</feature>
<sequence>MTDLTGADGWLAERIAGSTAGAAVSLVYLFPGSHREAATRFLTGVCCGLVFGGPAGLWLEETLGLGDRLSGPELVLSGSALASLVAWWGLGILARIAASKARMPGGAAPTGSAGGPGKARTGGDADGEARP</sequence>
<dbReference type="Pfam" id="PF19602">
    <property type="entry name" value="DUF6107"/>
    <property type="match status" value="1"/>
</dbReference>
<proteinExistence type="predicted"/>
<gene>
    <name evidence="3" type="ORF">GGR23_002938</name>
</gene>
<dbReference type="EMBL" id="JACIEZ010000005">
    <property type="protein sequence ID" value="MBB4065731.1"/>
    <property type="molecule type" value="Genomic_DNA"/>
</dbReference>
<evidence type="ECO:0000313" key="3">
    <source>
        <dbReference type="EMBL" id="MBB4065731.1"/>
    </source>
</evidence>
<organism evidence="3 4">
    <name type="scientific">Gellertiella hungarica</name>
    <dbReference type="NCBI Taxonomy" id="1572859"/>
    <lineage>
        <taxon>Bacteria</taxon>
        <taxon>Pseudomonadati</taxon>
        <taxon>Pseudomonadota</taxon>
        <taxon>Alphaproteobacteria</taxon>
        <taxon>Hyphomicrobiales</taxon>
        <taxon>Rhizobiaceae</taxon>
        <taxon>Gellertiella</taxon>
    </lineage>
</organism>
<reference evidence="3 4" key="1">
    <citation type="submission" date="2020-08" db="EMBL/GenBank/DDBJ databases">
        <title>Genomic Encyclopedia of Type Strains, Phase IV (KMG-IV): sequencing the most valuable type-strain genomes for metagenomic binning, comparative biology and taxonomic classification.</title>
        <authorList>
            <person name="Goeker M."/>
        </authorList>
    </citation>
    <scope>NUCLEOTIDE SEQUENCE [LARGE SCALE GENOMIC DNA]</scope>
    <source>
        <strain evidence="3 4">DSM 29853</strain>
    </source>
</reference>
<dbReference type="AlphaFoldDB" id="A0A7W6J6J6"/>
<evidence type="ECO:0000256" key="2">
    <source>
        <dbReference type="SAM" id="Phobius"/>
    </source>
</evidence>
<feature type="transmembrane region" description="Helical" evidence="2">
    <location>
        <begin position="74"/>
        <end position="94"/>
    </location>
</feature>
<keyword evidence="2" id="KW-0812">Transmembrane</keyword>
<dbReference type="Proteomes" id="UP000528286">
    <property type="component" value="Unassembled WGS sequence"/>
</dbReference>
<keyword evidence="2" id="KW-0472">Membrane</keyword>
<keyword evidence="2" id="KW-1133">Transmembrane helix</keyword>
<accession>A0A7W6J6J6</accession>
<protein>
    <submittedName>
        <fullName evidence="3">Uncharacterized protein</fullName>
    </submittedName>
</protein>
<dbReference type="InterPro" id="IPR046089">
    <property type="entry name" value="DUF6107"/>
</dbReference>
<feature type="transmembrane region" description="Helical" evidence="2">
    <location>
        <begin position="41"/>
        <end position="59"/>
    </location>
</feature>